<dbReference type="SUPFAM" id="SSF53383">
    <property type="entry name" value="PLP-dependent transferases"/>
    <property type="match status" value="1"/>
</dbReference>
<keyword evidence="4" id="KW-1185">Reference proteome</keyword>
<organism evidence="3 4">
    <name type="scientific">Phaeodactylibacter luteus</name>
    <dbReference type="NCBI Taxonomy" id="1564516"/>
    <lineage>
        <taxon>Bacteria</taxon>
        <taxon>Pseudomonadati</taxon>
        <taxon>Bacteroidota</taxon>
        <taxon>Saprospiria</taxon>
        <taxon>Saprospirales</taxon>
        <taxon>Haliscomenobacteraceae</taxon>
        <taxon>Phaeodactylibacter</taxon>
    </lineage>
</organism>
<sequence length="397" mass="42506">MKTEDIERYRAETPGVGHRIHLNNAGAALMPAPVLAAAQAHLQLEAEIGGYEAAAQQRAEARRFYGAVGQLLNVPAQRVAWSGSATQAYNTALSALPWEKGDVLVTTADDYVSNQIAFLQLGRRYGVKVLRAGRLPGGGVDPAQVEELASKHKAKAVAVTHVPTNSGLVQDVVAVGQVCRALGVWYLVDACQSVGQMPVDAEEIGCDFLSATFRKFLRGPRGAGFLCVSGRALEAGLEPLFMDLHSASWEAADEYAARSSAARFETWERPHALVLAAACAAEYALAVGLEAIQQRCGELASRLRHELSSWPGVKVLDEGPSPCAIVTVALPNVAPGQIIPGLNQQGVNASVSYRSGAVIDFERKGVEWALRLSPHYYNTEAELYRALEVLKGLIEKG</sequence>
<gene>
    <name evidence="3" type="ORF">FRY97_12945</name>
</gene>
<dbReference type="Proteomes" id="UP000321580">
    <property type="component" value="Unassembled WGS sequence"/>
</dbReference>
<reference evidence="3 4" key="1">
    <citation type="submission" date="2019-08" db="EMBL/GenBank/DDBJ databases">
        <title>Genome of Phaeodactylibacter luteus.</title>
        <authorList>
            <person name="Bowman J.P."/>
        </authorList>
    </citation>
    <scope>NUCLEOTIDE SEQUENCE [LARGE SCALE GENOMIC DNA]</scope>
    <source>
        <strain evidence="3 4">KCTC 42180</strain>
    </source>
</reference>
<accession>A0A5C6RMP8</accession>
<dbReference type="AlphaFoldDB" id="A0A5C6RMP8"/>
<dbReference type="InterPro" id="IPR000192">
    <property type="entry name" value="Aminotrans_V_dom"/>
</dbReference>
<protein>
    <submittedName>
        <fullName evidence="3">Aminotransferase class V-fold PLP-dependent enzyme</fullName>
    </submittedName>
</protein>
<dbReference type="GO" id="GO:0008483">
    <property type="term" value="F:transaminase activity"/>
    <property type="evidence" value="ECO:0007669"/>
    <property type="project" value="UniProtKB-KW"/>
</dbReference>
<evidence type="ECO:0000313" key="4">
    <source>
        <dbReference type="Proteomes" id="UP000321580"/>
    </source>
</evidence>
<evidence type="ECO:0000256" key="1">
    <source>
        <dbReference type="ARBA" id="ARBA00022898"/>
    </source>
</evidence>
<dbReference type="EMBL" id="VOOR01000026">
    <property type="protein sequence ID" value="TXB62642.1"/>
    <property type="molecule type" value="Genomic_DNA"/>
</dbReference>
<keyword evidence="3" id="KW-0032">Aminotransferase</keyword>
<dbReference type="PANTHER" id="PTHR43586">
    <property type="entry name" value="CYSTEINE DESULFURASE"/>
    <property type="match status" value="1"/>
</dbReference>
<dbReference type="Pfam" id="PF00266">
    <property type="entry name" value="Aminotran_5"/>
    <property type="match status" value="1"/>
</dbReference>
<dbReference type="PANTHER" id="PTHR43586:SF24">
    <property type="entry name" value="BLR4730 PROTEIN"/>
    <property type="match status" value="1"/>
</dbReference>
<dbReference type="InterPro" id="IPR015422">
    <property type="entry name" value="PyrdxlP-dep_Trfase_small"/>
</dbReference>
<feature type="domain" description="Aminotransferase class V" evidence="2">
    <location>
        <begin position="20"/>
        <end position="383"/>
    </location>
</feature>
<evidence type="ECO:0000313" key="3">
    <source>
        <dbReference type="EMBL" id="TXB62642.1"/>
    </source>
</evidence>
<keyword evidence="1" id="KW-0663">Pyridoxal phosphate</keyword>
<dbReference type="RefSeq" id="WP_147167967.1">
    <property type="nucleotide sequence ID" value="NZ_VOOR01000026.1"/>
</dbReference>
<keyword evidence="3" id="KW-0808">Transferase</keyword>
<proteinExistence type="predicted"/>
<name>A0A5C6RMP8_9BACT</name>
<dbReference type="OrthoDB" id="9804366at2"/>
<dbReference type="InterPro" id="IPR015421">
    <property type="entry name" value="PyrdxlP-dep_Trfase_major"/>
</dbReference>
<comment type="caution">
    <text evidence="3">The sequence shown here is derived from an EMBL/GenBank/DDBJ whole genome shotgun (WGS) entry which is preliminary data.</text>
</comment>
<dbReference type="Gene3D" id="3.90.1150.10">
    <property type="entry name" value="Aspartate Aminotransferase, domain 1"/>
    <property type="match status" value="1"/>
</dbReference>
<dbReference type="Gene3D" id="3.40.640.10">
    <property type="entry name" value="Type I PLP-dependent aspartate aminotransferase-like (Major domain)"/>
    <property type="match status" value="1"/>
</dbReference>
<evidence type="ECO:0000259" key="2">
    <source>
        <dbReference type="Pfam" id="PF00266"/>
    </source>
</evidence>
<dbReference type="InterPro" id="IPR015424">
    <property type="entry name" value="PyrdxlP-dep_Trfase"/>
</dbReference>